<proteinExistence type="predicted"/>
<feature type="signal peptide" evidence="1">
    <location>
        <begin position="1"/>
        <end position="20"/>
    </location>
</feature>
<dbReference type="InterPro" id="IPR029526">
    <property type="entry name" value="PGBD"/>
</dbReference>
<dbReference type="GeneID" id="20653881"/>
<evidence type="ECO:0000259" key="2">
    <source>
        <dbReference type="Pfam" id="PF13843"/>
    </source>
</evidence>
<protein>
    <recommendedName>
        <fullName evidence="2">PiggyBac transposable element-derived protein domain-containing protein</fullName>
    </recommendedName>
</protein>
<evidence type="ECO:0000256" key="1">
    <source>
        <dbReference type="SAM" id="SignalP"/>
    </source>
</evidence>
<feature type="chain" id="PRO_5003471414" description="PiggyBac transposable element-derived protein domain-containing protein" evidence="1">
    <location>
        <begin position="21"/>
        <end position="168"/>
    </location>
</feature>
<dbReference type="EMBL" id="JH159151">
    <property type="protein sequence ID" value="EGZ29602.1"/>
    <property type="molecule type" value="Genomic_DNA"/>
</dbReference>
<dbReference type="PANTHER" id="PTHR46599:SF3">
    <property type="entry name" value="PIGGYBAC TRANSPOSABLE ELEMENT-DERIVED PROTEIN 4"/>
    <property type="match status" value="1"/>
</dbReference>
<keyword evidence="4" id="KW-1185">Reference proteome</keyword>
<dbReference type="KEGG" id="psoj:PHYSODRAFT_469934"/>
<evidence type="ECO:0000313" key="4">
    <source>
        <dbReference type="Proteomes" id="UP000002640"/>
    </source>
</evidence>
<organism evidence="3 4">
    <name type="scientific">Phytophthora sojae (strain P6497)</name>
    <name type="common">Soybean stem and root rot agent</name>
    <name type="synonym">Phytophthora megasperma f. sp. glycines</name>
    <dbReference type="NCBI Taxonomy" id="1094619"/>
    <lineage>
        <taxon>Eukaryota</taxon>
        <taxon>Sar</taxon>
        <taxon>Stramenopiles</taxon>
        <taxon>Oomycota</taxon>
        <taxon>Peronosporomycetes</taxon>
        <taxon>Peronosporales</taxon>
        <taxon>Peronosporaceae</taxon>
        <taxon>Phytophthora</taxon>
    </lineage>
</organism>
<evidence type="ECO:0000313" key="3">
    <source>
        <dbReference type="EMBL" id="EGZ29602.1"/>
    </source>
</evidence>
<sequence>MKCKDSPLALFFFFMPVALWQHIAVCCNNYKHEQLESRVEAYIERREKMLRRRPDEETPIRTRSDVRMSLMAVKPVMPHELCVFIGLLLARAIQPNREKVSNHWKQADEGGIARGVFTNYMKRDRFMEISRNLHFSSNLDQTDRAWKIRKVVHVLQRTFRRGYIPPTT</sequence>
<accession>G4YE21</accession>
<dbReference type="RefSeq" id="XP_009516877.1">
    <property type="nucleotide sequence ID" value="XM_009518582.1"/>
</dbReference>
<dbReference type="Proteomes" id="UP000002640">
    <property type="component" value="Unassembled WGS sequence"/>
</dbReference>
<gene>
    <name evidence="3" type="ORF">PHYSODRAFT_469934</name>
</gene>
<dbReference type="Pfam" id="PF13843">
    <property type="entry name" value="DDE_Tnp_1_7"/>
    <property type="match status" value="1"/>
</dbReference>
<dbReference type="PANTHER" id="PTHR46599">
    <property type="entry name" value="PIGGYBAC TRANSPOSABLE ELEMENT-DERIVED PROTEIN 4"/>
    <property type="match status" value="1"/>
</dbReference>
<dbReference type="InParanoid" id="G4YE21"/>
<keyword evidence="1" id="KW-0732">Signal</keyword>
<name>G4YE21_PHYSP</name>
<dbReference type="AlphaFoldDB" id="G4YE21"/>
<reference evidence="3 4" key="1">
    <citation type="journal article" date="2006" name="Science">
        <title>Phytophthora genome sequences uncover evolutionary origins and mechanisms of pathogenesis.</title>
        <authorList>
            <person name="Tyler B.M."/>
            <person name="Tripathy S."/>
            <person name="Zhang X."/>
            <person name="Dehal P."/>
            <person name="Jiang R.H."/>
            <person name="Aerts A."/>
            <person name="Arredondo F.D."/>
            <person name="Baxter L."/>
            <person name="Bensasson D."/>
            <person name="Beynon J.L."/>
            <person name="Chapman J."/>
            <person name="Damasceno C.M."/>
            <person name="Dorrance A.E."/>
            <person name="Dou D."/>
            <person name="Dickerman A.W."/>
            <person name="Dubchak I.L."/>
            <person name="Garbelotto M."/>
            <person name="Gijzen M."/>
            <person name="Gordon S.G."/>
            <person name="Govers F."/>
            <person name="Grunwald N.J."/>
            <person name="Huang W."/>
            <person name="Ivors K.L."/>
            <person name="Jones R.W."/>
            <person name="Kamoun S."/>
            <person name="Krampis K."/>
            <person name="Lamour K.H."/>
            <person name="Lee M.K."/>
            <person name="McDonald W.H."/>
            <person name="Medina M."/>
            <person name="Meijer H.J."/>
            <person name="Nordberg E.K."/>
            <person name="Maclean D.J."/>
            <person name="Ospina-Giraldo M.D."/>
            <person name="Morris P.F."/>
            <person name="Phuntumart V."/>
            <person name="Putnam N.H."/>
            <person name="Rash S."/>
            <person name="Rose J.K."/>
            <person name="Sakihama Y."/>
            <person name="Salamov A.A."/>
            <person name="Savidor A."/>
            <person name="Scheuring C.F."/>
            <person name="Smith B.M."/>
            <person name="Sobral B.W."/>
            <person name="Terry A."/>
            <person name="Torto-Alalibo T.A."/>
            <person name="Win J."/>
            <person name="Xu Z."/>
            <person name="Zhang H."/>
            <person name="Grigoriev I.V."/>
            <person name="Rokhsar D.S."/>
            <person name="Boore J.L."/>
        </authorList>
    </citation>
    <scope>NUCLEOTIDE SEQUENCE [LARGE SCALE GENOMIC DNA]</scope>
    <source>
        <strain evidence="3 4">P6497</strain>
    </source>
</reference>
<feature type="domain" description="PiggyBac transposable element-derived protein" evidence="2">
    <location>
        <begin position="6"/>
        <end position="167"/>
    </location>
</feature>